<gene>
    <name evidence="1" type="ORF">PVK06_011954</name>
</gene>
<protein>
    <submittedName>
        <fullName evidence="1">Uncharacterized protein</fullName>
    </submittedName>
</protein>
<comment type="caution">
    <text evidence="1">The sequence shown here is derived from an EMBL/GenBank/DDBJ whole genome shotgun (WGS) entry which is preliminary data.</text>
</comment>
<dbReference type="PANTHER" id="PTHR34958">
    <property type="entry name" value="CONDITIONAL LOSS-OF-GROWTH 1"/>
    <property type="match status" value="1"/>
</dbReference>
<accession>A0ABR0QB56</accession>
<dbReference type="PANTHER" id="PTHR34958:SF1">
    <property type="entry name" value="ARMADILLO-LIKE HELICAL DOMAIN-CONTAINING PROTEIN"/>
    <property type="match status" value="1"/>
</dbReference>
<dbReference type="Proteomes" id="UP001358586">
    <property type="component" value="Chromosome 4"/>
</dbReference>
<sequence length="161" mass="17581">MGLDVSVKVWGVGVKVFLFQKAALYKCNVVGKPVVVTGGLYLVETISTVGKICAENYLAAPSTTDQSYIVILEHTIAERKLSDHSAYVQDMSTHNFLEVGAVALLVRDMEAKMNGQPWKYFGAADMPYLDQLLQPSPVTKIANSASTHSHLRAITSLKHSK</sequence>
<reference evidence="1 2" key="1">
    <citation type="submission" date="2023-03" db="EMBL/GenBank/DDBJ databases">
        <title>WGS of Gossypium arboreum.</title>
        <authorList>
            <person name="Yu D."/>
        </authorList>
    </citation>
    <scope>NUCLEOTIDE SEQUENCE [LARGE SCALE GENOMIC DNA]</scope>
    <source>
        <tissue evidence="1">Leaf</tissue>
    </source>
</reference>
<proteinExistence type="predicted"/>
<evidence type="ECO:0000313" key="2">
    <source>
        <dbReference type="Proteomes" id="UP001358586"/>
    </source>
</evidence>
<name>A0ABR0QB56_GOSAR</name>
<keyword evidence="2" id="KW-1185">Reference proteome</keyword>
<evidence type="ECO:0000313" key="1">
    <source>
        <dbReference type="EMBL" id="KAK5836197.1"/>
    </source>
</evidence>
<organism evidence="1 2">
    <name type="scientific">Gossypium arboreum</name>
    <name type="common">Tree cotton</name>
    <name type="synonym">Gossypium nanking</name>
    <dbReference type="NCBI Taxonomy" id="29729"/>
    <lineage>
        <taxon>Eukaryota</taxon>
        <taxon>Viridiplantae</taxon>
        <taxon>Streptophyta</taxon>
        <taxon>Embryophyta</taxon>
        <taxon>Tracheophyta</taxon>
        <taxon>Spermatophyta</taxon>
        <taxon>Magnoliopsida</taxon>
        <taxon>eudicotyledons</taxon>
        <taxon>Gunneridae</taxon>
        <taxon>Pentapetalae</taxon>
        <taxon>rosids</taxon>
        <taxon>malvids</taxon>
        <taxon>Malvales</taxon>
        <taxon>Malvaceae</taxon>
        <taxon>Malvoideae</taxon>
        <taxon>Gossypium</taxon>
    </lineage>
</organism>
<dbReference type="EMBL" id="JARKNE010000004">
    <property type="protein sequence ID" value="KAK5836197.1"/>
    <property type="molecule type" value="Genomic_DNA"/>
</dbReference>